<dbReference type="SMART" id="SM00822">
    <property type="entry name" value="PKS_KR"/>
    <property type="match status" value="1"/>
</dbReference>
<dbReference type="GO" id="GO:0052650">
    <property type="term" value="F:all-trans-retinol dehydrogenase (NADP+) activity"/>
    <property type="evidence" value="ECO:0007669"/>
    <property type="project" value="UniProtKB-ARBA"/>
</dbReference>
<comment type="function">
    <text evidence="9">Catalyzes the reduction of all-trans-retinal to all-trans-retinol in the presence of NADPH.</text>
</comment>
<dbReference type="Pfam" id="PF00106">
    <property type="entry name" value="adh_short"/>
    <property type="match status" value="1"/>
</dbReference>
<keyword evidence="7" id="KW-0443">Lipid metabolism</keyword>
<evidence type="ECO:0000256" key="12">
    <source>
        <dbReference type="RuleBase" id="RU000363"/>
    </source>
</evidence>
<evidence type="ECO:0000256" key="5">
    <source>
        <dbReference type="ARBA" id="ARBA00022989"/>
    </source>
</evidence>
<reference evidence="14" key="1">
    <citation type="journal article" date="2020" name="Stud. Mycol.">
        <title>101 Dothideomycetes genomes: a test case for predicting lifestyles and emergence of pathogens.</title>
        <authorList>
            <person name="Haridas S."/>
            <person name="Albert R."/>
            <person name="Binder M."/>
            <person name="Bloem J."/>
            <person name="Labutti K."/>
            <person name="Salamov A."/>
            <person name="Andreopoulos B."/>
            <person name="Baker S."/>
            <person name="Barry K."/>
            <person name="Bills G."/>
            <person name="Bluhm B."/>
            <person name="Cannon C."/>
            <person name="Castanera R."/>
            <person name="Culley D."/>
            <person name="Daum C."/>
            <person name="Ezra D."/>
            <person name="Gonzalez J."/>
            <person name="Henrissat B."/>
            <person name="Kuo A."/>
            <person name="Liang C."/>
            <person name="Lipzen A."/>
            <person name="Lutzoni F."/>
            <person name="Magnuson J."/>
            <person name="Mondo S."/>
            <person name="Nolan M."/>
            <person name="Ohm R."/>
            <person name="Pangilinan J."/>
            <person name="Park H.-J."/>
            <person name="Ramirez L."/>
            <person name="Alfaro M."/>
            <person name="Sun H."/>
            <person name="Tritt A."/>
            <person name="Yoshinaga Y."/>
            <person name="Zwiers L.-H."/>
            <person name="Turgeon B."/>
            <person name="Goodwin S."/>
            <person name="Spatafora J."/>
            <person name="Crous P."/>
            <person name="Grigoriev I."/>
        </authorList>
    </citation>
    <scope>NUCLEOTIDE SEQUENCE</scope>
    <source>
        <strain evidence="14">CBS 123094</strain>
    </source>
</reference>
<comment type="similarity">
    <text evidence="2 12">Belongs to the short-chain dehydrogenases/reductases (SDR) family.</text>
</comment>
<dbReference type="AlphaFoldDB" id="A0A6A5WLI5"/>
<accession>A0A6A5WLI5</accession>
<protein>
    <recommendedName>
        <fullName evidence="10">Short-chain dehydrogenase/reductase 3</fullName>
    </recommendedName>
    <alternativeName>
        <fullName evidence="11">Retinal short-chain dehydrogenase/reductase 1</fullName>
    </alternativeName>
</protein>
<dbReference type="FunFam" id="3.40.50.720:FF:000131">
    <property type="entry name" value="Short-chain dehydrogenase/reductase 3"/>
    <property type="match status" value="1"/>
</dbReference>
<keyword evidence="15" id="KW-1185">Reference proteome</keyword>
<keyword evidence="5" id="KW-1133">Transmembrane helix</keyword>
<evidence type="ECO:0000256" key="10">
    <source>
        <dbReference type="ARBA" id="ARBA00068717"/>
    </source>
</evidence>
<sequence length="394" mass="43024">MSCPVVKTNLVDDEPRQTFEPLLRKIPAQFPLHASIPQEDKWQSYITLDLIVRVLSYTFFHPWVSWVVVLCLRAQYTAYGAPEMRIATAWATLMSALGIWGLINERLAWGRAREVELEDEVIVVTGGVEGLGGLLARTWGMRGCNVAVLDKKVGGEGEGREGEGEQEGVRYYKCDVGDWESVERAAKRIGEDMGRVTVLVNNAGMVEGRSILESSAGDVERTFRTNTLSHFNTIRAFLPHMLAEKRGTIVTVSSVLGHLGAANLSAYTASKAALLAMHSSLVAELSQNPDAEDIKTLLVTPGQMRTKMFAGLQTPSSFLAPVVEPVDVAKEIITLVERGESGEIALPLYSKWVQVMSVLPVGVQMLVRRWSGVDTAMAKAGLVRGKGSVGEKRG</sequence>
<dbReference type="InterPro" id="IPR057326">
    <property type="entry name" value="KR_dom"/>
</dbReference>
<proteinExistence type="inferred from homology"/>
<evidence type="ECO:0000256" key="2">
    <source>
        <dbReference type="ARBA" id="ARBA00006484"/>
    </source>
</evidence>
<dbReference type="PRINTS" id="PR00081">
    <property type="entry name" value="GDHRDH"/>
</dbReference>
<evidence type="ECO:0000256" key="8">
    <source>
        <dbReference type="ARBA" id="ARBA00023136"/>
    </source>
</evidence>
<dbReference type="PANTHER" id="PTHR24322">
    <property type="entry name" value="PKSB"/>
    <property type="match status" value="1"/>
</dbReference>
<dbReference type="PANTHER" id="PTHR24322:SF736">
    <property type="entry name" value="RETINOL DEHYDROGENASE 10"/>
    <property type="match status" value="1"/>
</dbReference>
<dbReference type="GO" id="GO:0016020">
    <property type="term" value="C:membrane"/>
    <property type="evidence" value="ECO:0007669"/>
    <property type="project" value="UniProtKB-SubCell"/>
</dbReference>
<evidence type="ECO:0000256" key="6">
    <source>
        <dbReference type="ARBA" id="ARBA00023002"/>
    </source>
</evidence>
<dbReference type="SUPFAM" id="SSF51735">
    <property type="entry name" value="NAD(P)-binding Rossmann-fold domains"/>
    <property type="match status" value="1"/>
</dbReference>
<name>A0A6A5WLI5_9PLEO</name>
<organism evidence="14 15">
    <name type="scientific">Amniculicola lignicola CBS 123094</name>
    <dbReference type="NCBI Taxonomy" id="1392246"/>
    <lineage>
        <taxon>Eukaryota</taxon>
        <taxon>Fungi</taxon>
        <taxon>Dikarya</taxon>
        <taxon>Ascomycota</taxon>
        <taxon>Pezizomycotina</taxon>
        <taxon>Dothideomycetes</taxon>
        <taxon>Pleosporomycetidae</taxon>
        <taxon>Pleosporales</taxon>
        <taxon>Amniculicolaceae</taxon>
        <taxon>Amniculicola</taxon>
    </lineage>
</organism>
<comment type="subcellular location">
    <subcellularLocation>
        <location evidence="1">Membrane</location>
        <topology evidence="1">Multi-pass membrane protein</topology>
    </subcellularLocation>
</comment>
<evidence type="ECO:0000256" key="9">
    <source>
        <dbReference type="ARBA" id="ARBA00059620"/>
    </source>
</evidence>
<evidence type="ECO:0000256" key="3">
    <source>
        <dbReference type="ARBA" id="ARBA00022692"/>
    </source>
</evidence>
<evidence type="ECO:0000313" key="14">
    <source>
        <dbReference type="EMBL" id="KAF2001858.1"/>
    </source>
</evidence>
<evidence type="ECO:0000256" key="11">
    <source>
        <dbReference type="ARBA" id="ARBA00082544"/>
    </source>
</evidence>
<dbReference type="Proteomes" id="UP000799779">
    <property type="component" value="Unassembled WGS sequence"/>
</dbReference>
<dbReference type="EMBL" id="ML977580">
    <property type="protein sequence ID" value="KAF2001858.1"/>
    <property type="molecule type" value="Genomic_DNA"/>
</dbReference>
<evidence type="ECO:0000313" key="15">
    <source>
        <dbReference type="Proteomes" id="UP000799779"/>
    </source>
</evidence>
<dbReference type="OrthoDB" id="5840532at2759"/>
<keyword evidence="3" id="KW-0812">Transmembrane</keyword>
<feature type="domain" description="Ketoreductase" evidence="13">
    <location>
        <begin position="120"/>
        <end position="292"/>
    </location>
</feature>
<keyword evidence="6" id="KW-0560">Oxidoreductase</keyword>
<keyword evidence="4" id="KW-0521">NADP</keyword>
<keyword evidence="8" id="KW-0472">Membrane</keyword>
<evidence type="ECO:0000259" key="13">
    <source>
        <dbReference type="SMART" id="SM00822"/>
    </source>
</evidence>
<evidence type="ECO:0000256" key="1">
    <source>
        <dbReference type="ARBA" id="ARBA00004141"/>
    </source>
</evidence>
<dbReference type="InterPro" id="IPR036291">
    <property type="entry name" value="NAD(P)-bd_dom_sf"/>
</dbReference>
<dbReference type="Gene3D" id="3.40.50.720">
    <property type="entry name" value="NAD(P)-binding Rossmann-like Domain"/>
    <property type="match status" value="1"/>
</dbReference>
<evidence type="ECO:0000256" key="7">
    <source>
        <dbReference type="ARBA" id="ARBA00023098"/>
    </source>
</evidence>
<evidence type="ECO:0000256" key="4">
    <source>
        <dbReference type="ARBA" id="ARBA00022857"/>
    </source>
</evidence>
<dbReference type="PRINTS" id="PR00080">
    <property type="entry name" value="SDRFAMILY"/>
</dbReference>
<dbReference type="InterPro" id="IPR002347">
    <property type="entry name" value="SDR_fam"/>
</dbReference>
<gene>
    <name evidence="14" type="ORF">P154DRAFT_489288</name>
</gene>